<keyword evidence="2" id="KW-1133">Transmembrane helix</keyword>
<feature type="region of interest" description="Disordered" evidence="1">
    <location>
        <begin position="33"/>
        <end position="63"/>
    </location>
</feature>
<evidence type="ECO:0000313" key="4">
    <source>
        <dbReference type="Proteomes" id="UP001232750"/>
    </source>
</evidence>
<evidence type="ECO:0000256" key="1">
    <source>
        <dbReference type="SAM" id="MobiDB-lite"/>
    </source>
</evidence>
<gene>
    <name evidence="3" type="ORF">QNJ86_03265</name>
</gene>
<feature type="compositionally biased region" description="Basic and acidic residues" evidence="1">
    <location>
        <begin position="33"/>
        <end position="46"/>
    </location>
</feature>
<accession>A0ABT7DJV9</accession>
<comment type="caution">
    <text evidence="3">The sequence shown here is derived from an EMBL/GenBank/DDBJ whole genome shotgun (WGS) entry which is preliminary data.</text>
</comment>
<keyword evidence="2" id="KW-0812">Transmembrane</keyword>
<dbReference type="EMBL" id="JASJEU010000006">
    <property type="protein sequence ID" value="MDJ1649811.1"/>
    <property type="molecule type" value="Genomic_DNA"/>
</dbReference>
<evidence type="ECO:0000256" key="2">
    <source>
        <dbReference type="SAM" id="Phobius"/>
    </source>
</evidence>
<name>A0ABT7DJV9_9ACTN</name>
<organism evidence="3 4">
    <name type="scientific">Gordonibacter faecis</name>
    <dbReference type="NCBI Taxonomy" id="3047475"/>
    <lineage>
        <taxon>Bacteria</taxon>
        <taxon>Bacillati</taxon>
        <taxon>Actinomycetota</taxon>
        <taxon>Coriobacteriia</taxon>
        <taxon>Eggerthellales</taxon>
        <taxon>Eggerthellaceae</taxon>
        <taxon>Gordonibacter</taxon>
    </lineage>
</organism>
<reference evidence="3 4" key="1">
    <citation type="submission" date="2023-05" db="EMBL/GenBank/DDBJ databases">
        <title>Gordonibacter KGMB12511T sp. nov., isolated from faeces of healthy Korean.</title>
        <authorList>
            <person name="Kim H.S."/>
            <person name="Kim J.-S."/>
            <person name="Suh M.K."/>
            <person name="Eom M.K."/>
            <person name="Do H.E."/>
            <person name="Lee J.-S."/>
        </authorList>
    </citation>
    <scope>NUCLEOTIDE SEQUENCE [LARGE SCALE GENOMIC DNA]</scope>
    <source>
        <strain evidence="3 4">KGMB12511</strain>
    </source>
</reference>
<feature type="region of interest" description="Disordered" evidence="1">
    <location>
        <begin position="399"/>
        <end position="441"/>
    </location>
</feature>
<keyword evidence="2" id="KW-0472">Membrane</keyword>
<keyword evidence="4" id="KW-1185">Reference proteome</keyword>
<evidence type="ECO:0000313" key="3">
    <source>
        <dbReference type="EMBL" id="MDJ1649811.1"/>
    </source>
</evidence>
<dbReference type="Proteomes" id="UP001232750">
    <property type="component" value="Unassembled WGS sequence"/>
</dbReference>
<protein>
    <recommendedName>
        <fullName evidence="5">DUF4352 domain-containing protein</fullName>
    </recommendedName>
</protein>
<proteinExistence type="predicted"/>
<feature type="transmembrane region" description="Helical" evidence="2">
    <location>
        <begin position="73"/>
        <end position="95"/>
    </location>
</feature>
<evidence type="ECO:0008006" key="5">
    <source>
        <dbReference type="Google" id="ProtNLM"/>
    </source>
</evidence>
<dbReference type="RefSeq" id="WP_283831153.1">
    <property type="nucleotide sequence ID" value="NZ_JASJEU010000006.1"/>
</dbReference>
<feature type="compositionally biased region" description="Polar residues" evidence="1">
    <location>
        <begin position="47"/>
        <end position="60"/>
    </location>
</feature>
<sequence>MSIDPLTLYASKMREVKASNQLLDAVLQQADDERAAADEDDIHHPTANDTEPESASSRGFNQPRAKRSPSFKFALAACLVLLVGIVGISLAMPVLSGPNSTFVGKGGTSPFAVQAYGAMDDTLLPSGSQGALFFNCETETQRMIPVQADEYANEGFYSGCVFSVESSEKEITRIQANVSKGELYRVTSKVFSRESDPEFAREANGWKWYKIGQGDYLKKYDYVAGVPYYGTIHEGEENVGKDRNDPSRTSKVNLYQRLGATIDTDVVSEPETDMSNYAFGLWTNEPFDMMAYDPDNPDNYYPDANINRALDTLDGAQLTVTVTFADGTCATQVIDLHAADFKANIITTADGINHVEELVPEIIEVPERTLNQVIEDRNNGFASIHTLYGLVNETNEEPFPCGEASYPYLDTPLTQPRQLDPPPEPTNEQRAAASSLPPGPFIPRENLSEFGTSYDDGNGTVTTFDSVERLETLPEGMGIADLIVYYEGSGGQYDADTNTIVVSDGYTIASDGKLSDGYSYVLFTMTLTNTSGEESGKFLGNGVFATLEKEGDGYRANHINMHGPLWRSDHVGETWRSDYYFHTMAPGETHQFSVLNVVPNETLNNPSLVFVYAGLAGEPEGKAIQVGALQ</sequence>